<comment type="caution">
    <text evidence="2">The sequence shown here is derived from an EMBL/GenBank/DDBJ whole genome shotgun (WGS) entry which is preliminary data.</text>
</comment>
<dbReference type="InterPro" id="IPR053137">
    <property type="entry name" value="NLR-like"/>
</dbReference>
<keyword evidence="3" id="KW-1185">Reference proteome</keyword>
<dbReference type="AlphaFoldDB" id="A0A9W9R4T3"/>
<dbReference type="Gene3D" id="1.25.40.10">
    <property type="entry name" value="Tetratricopeptide repeat domain"/>
    <property type="match status" value="3"/>
</dbReference>
<dbReference type="InterPro" id="IPR011990">
    <property type="entry name" value="TPR-like_helical_dom_sf"/>
</dbReference>
<reference evidence="2" key="2">
    <citation type="journal article" date="2023" name="IMA Fungus">
        <title>Comparative genomic study of the Penicillium genus elucidates a diverse pangenome and 15 lateral gene transfer events.</title>
        <authorList>
            <person name="Petersen C."/>
            <person name="Sorensen T."/>
            <person name="Nielsen M.R."/>
            <person name="Sondergaard T.E."/>
            <person name="Sorensen J.L."/>
            <person name="Fitzpatrick D.A."/>
            <person name="Frisvad J.C."/>
            <person name="Nielsen K.L."/>
        </authorList>
    </citation>
    <scope>NUCLEOTIDE SEQUENCE</scope>
    <source>
        <strain evidence="2">IBT 35675</strain>
    </source>
</reference>
<reference evidence="2" key="1">
    <citation type="submission" date="2022-12" db="EMBL/GenBank/DDBJ databases">
        <authorList>
            <person name="Petersen C."/>
        </authorList>
    </citation>
    <scope>NUCLEOTIDE SEQUENCE</scope>
    <source>
        <strain evidence="2">IBT 35675</strain>
    </source>
</reference>
<dbReference type="PANTHER" id="PTHR46082">
    <property type="entry name" value="ATP/GTP-BINDING PROTEIN-RELATED"/>
    <property type="match status" value="1"/>
</dbReference>
<dbReference type="Gene3D" id="3.40.50.300">
    <property type="entry name" value="P-loop containing nucleotide triphosphate hydrolases"/>
    <property type="match status" value="1"/>
</dbReference>
<feature type="region of interest" description="Disordered" evidence="1">
    <location>
        <begin position="976"/>
        <end position="1000"/>
    </location>
</feature>
<accession>A0A9W9R4T3</accession>
<name>A0A9W9R4T3_PENBR</name>
<evidence type="ECO:0008006" key="4">
    <source>
        <dbReference type="Google" id="ProtNLM"/>
    </source>
</evidence>
<dbReference type="PANTHER" id="PTHR46082:SF6">
    <property type="entry name" value="AAA+ ATPASE DOMAIN-CONTAINING PROTEIN-RELATED"/>
    <property type="match status" value="1"/>
</dbReference>
<evidence type="ECO:0000313" key="2">
    <source>
        <dbReference type="EMBL" id="KAJ5353718.1"/>
    </source>
</evidence>
<dbReference type="Pfam" id="PF13424">
    <property type="entry name" value="TPR_12"/>
    <property type="match status" value="3"/>
</dbReference>
<evidence type="ECO:0000256" key="1">
    <source>
        <dbReference type="SAM" id="MobiDB-lite"/>
    </source>
</evidence>
<protein>
    <recommendedName>
        <fullName evidence="4">Kinesin light chain</fullName>
    </recommendedName>
</protein>
<dbReference type="SUPFAM" id="SSF52540">
    <property type="entry name" value="P-loop containing nucleoside triphosphate hydrolases"/>
    <property type="match status" value="1"/>
</dbReference>
<dbReference type="Pfam" id="PF13374">
    <property type="entry name" value="TPR_10"/>
    <property type="match status" value="5"/>
</dbReference>
<dbReference type="EMBL" id="JAPZBR010000005">
    <property type="protein sequence ID" value="KAJ5353718.1"/>
    <property type="molecule type" value="Genomic_DNA"/>
</dbReference>
<dbReference type="InterPro" id="IPR027417">
    <property type="entry name" value="P-loop_NTPase"/>
</dbReference>
<organism evidence="2 3">
    <name type="scientific">Penicillium brevicompactum</name>
    <dbReference type="NCBI Taxonomy" id="5074"/>
    <lineage>
        <taxon>Eukaryota</taxon>
        <taxon>Fungi</taxon>
        <taxon>Dikarya</taxon>
        <taxon>Ascomycota</taxon>
        <taxon>Pezizomycotina</taxon>
        <taxon>Eurotiomycetes</taxon>
        <taxon>Eurotiomycetidae</taxon>
        <taxon>Eurotiales</taxon>
        <taxon>Aspergillaceae</taxon>
        <taxon>Penicillium</taxon>
    </lineage>
</organism>
<sequence length="1000" mass="113023">MASNSISFGATNSGVQVGINHGPIYPPIARPETPPAPLSTCPFRRDTDFVDRGALLEEIYQKGCTPAARIALVGLGGVGKSQLAIECCYKIEERSPQTWVFWIHAANAERFEKSCWDIANRVKIPGRNEPKAKAFQLVHNWLSNKRNGKWVVVLDNVDDSRFLHEIPAEPHTQEGRGASKGCSLLEYLPVTSSGSIIITSRSRNAIDSIVEPCDTIAIGPMNGSDAAELFSKKLGEPATQDANQLIQELDLMPLAIVQAAAHIRHRAPRLTVSQYLRKFQQNDQERARLLNHENGQLRRDKEAKNSILVTWHISFDHIQQVNPAAADVLSLMCLFDRQGIPETLLKHYKRDMHHNYDSESDKNYGFSGILQHPPSLPKEDASIAVPKPASFVGPGSDIASVHSTDNEFEEIVSILRDYSLISIDVDGAAFEMHRLVQLAMRQWLEAHGQLEKWKQCFIDILLLNFPAERWKKWSVCQLLLPHVLSAVTQPPTKERTSEKWAQLVQATAAFTLDKGNYAQSEELATLAFNTRATLFGPQDERTISSLALVGRATRDQGKWKNAECVYQQVIEAYTRISGPENGATLTSMNDLAWVYWEQGRWNEAQELELQVLDVRKRILGPEHPDTLTVMDNLASTYRNQGRWNEAQQLELQVLTDRKRILGPDHPDTLAVMGNLALTYWHQCRWKEAEELEIQVLIDRRRILGPDHPDTLMGMGNLALTYWHQCRWKEAEDLEVQVLKDRKRVLGPEHPDTLMGMGNLALNYQEQGRWIEAEEIGLQVLETRKRVLGPEHPDTLAGMGNLALTYWHQCRWKEAEELEAQTLKDRKRILGPEHPKTLISIGNLAVHYQEQGRWIEAEEIGLQVLEAHRRILGLDHLDTLTSMSNLASNYGHQGRWSEAETLQVQVLKNRKRILGPEHPDTLLGMKSYAHTLWSLNRYSSAIRLMTECVQLLIRILGPEHPASVSAARTLDEWSDIEESPCTGNTRSMPRASSEASYEASF</sequence>
<evidence type="ECO:0000313" key="3">
    <source>
        <dbReference type="Proteomes" id="UP001148299"/>
    </source>
</evidence>
<gene>
    <name evidence="2" type="ORF">N7541_006282</name>
</gene>
<dbReference type="Proteomes" id="UP001148299">
    <property type="component" value="Unassembled WGS sequence"/>
</dbReference>
<dbReference type="SUPFAM" id="SSF48452">
    <property type="entry name" value="TPR-like"/>
    <property type="match status" value="4"/>
</dbReference>
<proteinExistence type="predicted"/>